<dbReference type="FunFam" id="1.10.110.10:FF:000002">
    <property type="entry name" value="Non-specific lipid-transfer protein"/>
    <property type="match status" value="1"/>
</dbReference>
<organism evidence="7">
    <name type="scientific">Phalaenopsis japonica</name>
    <name type="common">Orchid</name>
    <name type="synonym">Sedirea japonica</name>
    <dbReference type="NCBI Taxonomy" id="111597"/>
    <lineage>
        <taxon>Eukaryota</taxon>
        <taxon>Viridiplantae</taxon>
        <taxon>Streptophyta</taxon>
        <taxon>Embryophyta</taxon>
        <taxon>Tracheophyta</taxon>
        <taxon>Spermatophyta</taxon>
        <taxon>Magnoliopsida</taxon>
        <taxon>Liliopsida</taxon>
        <taxon>Asparagales</taxon>
        <taxon>Orchidaceae</taxon>
        <taxon>Epidendroideae</taxon>
        <taxon>Vandeae</taxon>
        <taxon>Aeridinae</taxon>
        <taxon>Phalaenopsis</taxon>
    </lineage>
</organism>
<dbReference type="SMR" id="Q9M6A6"/>
<dbReference type="CDD" id="cd01960">
    <property type="entry name" value="nsLTP1"/>
    <property type="match status" value="1"/>
</dbReference>
<proteinExistence type="evidence at transcript level"/>
<protein>
    <recommendedName>
        <fullName evidence="4">Non-specific lipid-transfer protein</fullName>
    </recommendedName>
</protein>
<evidence type="ECO:0000259" key="6">
    <source>
        <dbReference type="SMART" id="SM00499"/>
    </source>
</evidence>
<dbReference type="GO" id="GO:0008289">
    <property type="term" value="F:lipid binding"/>
    <property type="evidence" value="ECO:0007669"/>
    <property type="project" value="UniProtKB-KW"/>
</dbReference>
<reference evidence="7" key="1">
    <citation type="submission" date="1999-10" db="EMBL/GenBank/DDBJ databases">
        <title>Alba type flower related gene in Aerides japonica.</title>
        <authorList>
            <person name="Kim C.S."/>
            <person name="Choi J.Y."/>
            <person name="So I.S."/>
            <person name="Lee C.H."/>
            <person name="Lee G.P."/>
        </authorList>
    </citation>
    <scope>NUCLEOTIDE SEQUENCE</scope>
</reference>
<evidence type="ECO:0000256" key="1">
    <source>
        <dbReference type="ARBA" id="ARBA00009748"/>
    </source>
</evidence>
<feature type="domain" description="Bifunctional inhibitor/plant lipid transfer protein/seed storage helical" evidence="6">
    <location>
        <begin position="32"/>
        <end position="116"/>
    </location>
</feature>
<evidence type="ECO:0000313" key="7">
    <source>
        <dbReference type="EMBL" id="AAF71695.1"/>
    </source>
</evidence>
<evidence type="ECO:0000256" key="3">
    <source>
        <dbReference type="ARBA" id="ARBA00023157"/>
    </source>
</evidence>
<dbReference type="Pfam" id="PF00234">
    <property type="entry name" value="Tryp_alpha_amyl"/>
    <property type="match status" value="1"/>
</dbReference>
<dbReference type="PANTHER" id="PTHR33076">
    <property type="entry name" value="NON-SPECIFIC LIPID-TRANSFER PROTEIN 2-RELATED"/>
    <property type="match status" value="1"/>
</dbReference>
<dbReference type="AlphaFoldDB" id="Q9M6A6"/>
<feature type="chain" id="PRO_5004333632" description="Non-specific lipid-transfer protein" evidence="5">
    <location>
        <begin position="29"/>
        <end position="120"/>
    </location>
</feature>
<dbReference type="InterPro" id="IPR036312">
    <property type="entry name" value="Bifun_inhib/LTP/seed_sf"/>
</dbReference>
<dbReference type="PRINTS" id="PR00382">
    <property type="entry name" value="LIPIDTRNSFER"/>
</dbReference>
<name>Q9M6A6_PHAJD</name>
<evidence type="ECO:0000256" key="2">
    <source>
        <dbReference type="ARBA" id="ARBA00022448"/>
    </source>
</evidence>
<evidence type="ECO:0000256" key="4">
    <source>
        <dbReference type="RuleBase" id="RU000628"/>
    </source>
</evidence>
<keyword evidence="3" id="KW-1015">Disulfide bond</keyword>
<keyword evidence="5" id="KW-0732">Signal</keyword>
<evidence type="ECO:0000256" key="5">
    <source>
        <dbReference type="SAM" id="SignalP"/>
    </source>
</evidence>
<dbReference type="Gene3D" id="1.10.110.10">
    <property type="entry name" value="Plant lipid-transfer and hydrophobic proteins"/>
    <property type="match status" value="1"/>
</dbReference>
<dbReference type="InterPro" id="IPR016140">
    <property type="entry name" value="Bifunc_inhib/LTP/seed_store"/>
</dbReference>
<dbReference type="InterPro" id="IPR000528">
    <property type="entry name" value="Plant_nsLTP"/>
</dbReference>
<feature type="signal peptide" evidence="5">
    <location>
        <begin position="1"/>
        <end position="28"/>
    </location>
</feature>
<accession>Q9M6A6</accession>
<dbReference type="GO" id="GO:0006869">
    <property type="term" value="P:lipid transport"/>
    <property type="evidence" value="ECO:0007669"/>
    <property type="project" value="InterPro"/>
</dbReference>
<dbReference type="PROSITE" id="PS00597">
    <property type="entry name" value="PLANT_LTP"/>
    <property type="match status" value="1"/>
</dbReference>
<comment type="function">
    <text evidence="4">Plant non-specific lipid-transfer proteins transfer phospholipids as well as galactolipids across membranes. May play a role in wax or cutin deposition in the cell walls of expanding epidermal cells and certain secretory tissues.</text>
</comment>
<dbReference type="SUPFAM" id="SSF47699">
    <property type="entry name" value="Bifunctional inhibitor/lipid-transfer protein/seed storage 2S albumin"/>
    <property type="match status" value="1"/>
</dbReference>
<keyword evidence="2 4" id="KW-0813">Transport</keyword>
<comment type="similarity">
    <text evidence="1 4">Belongs to the plant LTP family.</text>
</comment>
<keyword evidence="4" id="KW-0446">Lipid-binding</keyword>
<gene>
    <name evidence="7" type="primary">PLTP3</name>
</gene>
<sequence length="120" mass="12310">MARSTASMAVVCIVSFLLVSGVFREASGTITCGQVVSTLTPCISYIRGDSTLPQTCCSGVKKLNALASTSPDRQGACSCLKNLASHIPNLNPARAAGLPGNCGVSVPYPISTSTDCSKVR</sequence>
<dbReference type="SMART" id="SM00499">
    <property type="entry name" value="AAI"/>
    <property type="match status" value="1"/>
</dbReference>
<dbReference type="EMBL" id="AF198168">
    <property type="protein sequence ID" value="AAF71695.1"/>
    <property type="molecule type" value="mRNA"/>
</dbReference>